<dbReference type="InterPro" id="IPR013083">
    <property type="entry name" value="Znf_RING/FYVE/PHD"/>
</dbReference>
<organism evidence="3 4">
    <name type="scientific">Acaulospora morrowiae</name>
    <dbReference type="NCBI Taxonomy" id="94023"/>
    <lineage>
        <taxon>Eukaryota</taxon>
        <taxon>Fungi</taxon>
        <taxon>Fungi incertae sedis</taxon>
        <taxon>Mucoromycota</taxon>
        <taxon>Glomeromycotina</taxon>
        <taxon>Glomeromycetes</taxon>
        <taxon>Diversisporales</taxon>
        <taxon>Acaulosporaceae</taxon>
        <taxon>Acaulospora</taxon>
    </lineage>
</organism>
<proteinExistence type="predicted"/>
<dbReference type="InterPro" id="IPR044037">
    <property type="entry name" value="FANCL_d3"/>
</dbReference>
<dbReference type="EMBL" id="CAJVPV010000006">
    <property type="protein sequence ID" value="CAG8437548.1"/>
    <property type="molecule type" value="Genomic_DNA"/>
</dbReference>
<dbReference type="GO" id="GO:0043240">
    <property type="term" value="C:Fanconi anaemia nuclear complex"/>
    <property type="evidence" value="ECO:0007669"/>
    <property type="project" value="InterPro"/>
</dbReference>
<dbReference type="InterPro" id="IPR043898">
    <property type="entry name" value="FANCL_d2"/>
</dbReference>
<gene>
    <name evidence="3" type="ORF">AMORRO_LOCUS22</name>
</gene>
<keyword evidence="1" id="KW-0863">Zinc-finger</keyword>
<dbReference type="GO" id="GO:0036297">
    <property type="term" value="P:interstrand cross-link repair"/>
    <property type="evidence" value="ECO:0007669"/>
    <property type="project" value="InterPro"/>
</dbReference>
<dbReference type="Pfam" id="PF18891">
    <property type="entry name" value="FANCL_d3"/>
    <property type="match status" value="1"/>
</dbReference>
<dbReference type="Gene3D" id="3.10.110.20">
    <property type="entry name" value="RWD domain-like"/>
    <property type="match status" value="1"/>
</dbReference>
<dbReference type="Proteomes" id="UP000789342">
    <property type="component" value="Unassembled WGS sequence"/>
</dbReference>
<dbReference type="PANTHER" id="PTHR13206">
    <property type="entry name" value="UBIQUITIN LIGASE PROTEIN PHF9 FANCONI ANEMIA GROUP L PROTEIN"/>
    <property type="match status" value="1"/>
</dbReference>
<dbReference type="InterPro" id="IPR026848">
    <property type="entry name" value="Fancl"/>
</dbReference>
<keyword evidence="1" id="KW-0479">Metal-binding</keyword>
<dbReference type="InterPro" id="IPR019162">
    <property type="entry name" value="FancL_WD-rpt_cont_dom"/>
</dbReference>
<dbReference type="InterPro" id="IPR001841">
    <property type="entry name" value="Znf_RING"/>
</dbReference>
<dbReference type="SUPFAM" id="SSF57850">
    <property type="entry name" value="RING/U-box"/>
    <property type="match status" value="1"/>
</dbReference>
<dbReference type="Pfam" id="PF09765">
    <property type="entry name" value="FANCL_d1"/>
    <property type="match status" value="1"/>
</dbReference>
<dbReference type="CDD" id="cd23831">
    <property type="entry name" value="DRWD-N_FANCL"/>
    <property type="match status" value="1"/>
</dbReference>
<evidence type="ECO:0000259" key="2">
    <source>
        <dbReference type="PROSITE" id="PS50089"/>
    </source>
</evidence>
<dbReference type="GO" id="GO:0008270">
    <property type="term" value="F:zinc ion binding"/>
    <property type="evidence" value="ECO:0007669"/>
    <property type="project" value="UniProtKB-KW"/>
</dbReference>
<evidence type="ECO:0000313" key="3">
    <source>
        <dbReference type="EMBL" id="CAG8437548.1"/>
    </source>
</evidence>
<dbReference type="PANTHER" id="PTHR13206:SF0">
    <property type="entry name" value="E3 UBIQUITIN-PROTEIN LIGASE FANCL"/>
    <property type="match status" value="1"/>
</dbReference>
<name>A0A9N8V4U3_9GLOM</name>
<dbReference type="GO" id="GO:0006513">
    <property type="term" value="P:protein monoubiquitination"/>
    <property type="evidence" value="ECO:0007669"/>
    <property type="project" value="TreeGrafter"/>
</dbReference>
<dbReference type="CDD" id="cd16490">
    <property type="entry name" value="RING-CH-C4HC3_FANCL"/>
    <property type="match status" value="1"/>
</dbReference>
<dbReference type="InterPro" id="IPR016135">
    <property type="entry name" value="UBQ-conjugating_enzyme/RWD"/>
</dbReference>
<dbReference type="PROSITE" id="PS50089">
    <property type="entry name" value="ZF_RING_2"/>
    <property type="match status" value="1"/>
</dbReference>
<dbReference type="CDD" id="cd23832">
    <property type="entry name" value="DRWD-C_FANCL"/>
    <property type="match status" value="1"/>
</dbReference>
<dbReference type="Gene3D" id="3.10.110.10">
    <property type="entry name" value="Ubiquitin Conjugating Enzyme"/>
    <property type="match status" value="1"/>
</dbReference>
<dbReference type="Gene3D" id="3.30.40.10">
    <property type="entry name" value="Zinc/RING finger domain, C3HC4 (zinc finger)"/>
    <property type="match status" value="1"/>
</dbReference>
<dbReference type="CDD" id="cd23786">
    <property type="entry name" value="ELF_FANCL"/>
    <property type="match status" value="1"/>
</dbReference>
<sequence length="365" mass="42231">MDSRIFPLLSPIDLEGLSYRGFITVRGQELPFQIQLENPNSKTLKNAKLYGCPELKRLIHGHENALRQRIEQCTNFSEFFLDLKDLLELIMTKEKPEPMPTGKYYSSLLSEINSIGWDKLETLDPSLKNFFLKLSDSSGRKHSVFISLPFSYPHSPLDAHADLPSTSKAQILATSLKDVINYYSKEFEKFQEVWSMLDDIDANTSVLEPDRPKRSDLMRRIALGNYCSLQIEINTEHPREECQYKLFGTESLIESFHLKIEKNWNNWDTTLTVRQNLEKVFEMTFPSPQVSSSSDVNFDCGICYSYRFEDSIPDRSCSNSKCGKPFHRICLYEWLQAIPSTKKNFQTLIGNCPYCNETITVIREH</sequence>
<feature type="domain" description="RING-type" evidence="2">
    <location>
        <begin position="300"/>
        <end position="356"/>
    </location>
</feature>
<dbReference type="GO" id="GO:0061630">
    <property type="term" value="F:ubiquitin protein ligase activity"/>
    <property type="evidence" value="ECO:0007669"/>
    <property type="project" value="TreeGrafter"/>
</dbReference>
<reference evidence="3" key="1">
    <citation type="submission" date="2021-06" db="EMBL/GenBank/DDBJ databases">
        <authorList>
            <person name="Kallberg Y."/>
            <person name="Tangrot J."/>
            <person name="Rosling A."/>
        </authorList>
    </citation>
    <scope>NUCLEOTIDE SEQUENCE</scope>
    <source>
        <strain evidence="3">CL551</strain>
    </source>
</reference>
<dbReference type="InterPro" id="IPR026850">
    <property type="entry name" value="FANCL_C"/>
</dbReference>
<dbReference type="InterPro" id="IPR043003">
    <property type="entry name" value="FANCL_d3_sf"/>
</dbReference>
<dbReference type="AlphaFoldDB" id="A0A9N8V4U3"/>
<protein>
    <submittedName>
        <fullName evidence="3">1714_t:CDS:1</fullName>
    </submittedName>
</protein>
<dbReference type="Pfam" id="PF18890">
    <property type="entry name" value="FANCL_d2"/>
    <property type="match status" value="1"/>
</dbReference>
<dbReference type="SMART" id="SM01197">
    <property type="entry name" value="FANCL_C"/>
    <property type="match status" value="1"/>
</dbReference>
<dbReference type="OrthoDB" id="10263265at2759"/>
<dbReference type="Pfam" id="PF11793">
    <property type="entry name" value="FANCL_C"/>
    <property type="match status" value="1"/>
</dbReference>
<evidence type="ECO:0000313" key="4">
    <source>
        <dbReference type="Proteomes" id="UP000789342"/>
    </source>
</evidence>
<comment type="caution">
    <text evidence="3">The sequence shown here is derived from an EMBL/GenBank/DDBJ whole genome shotgun (WGS) entry which is preliminary data.</text>
</comment>
<keyword evidence="4" id="KW-1185">Reference proteome</keyword>
<keyword evidence="1" id="KW-0862">Zinc</keyword>
<evidence type="ECO:0000256" key="1">
    <source>
        <dbReference type="PROSITE-ProRule" id="PRU00175"/>
    </source>
</evidence>
<accession>A0A9N8V4U3</accession>